<keyword evidence="5" id="KW-1185">Reference proteome</keyword>
<feature type="compositionally biased region" description="Low complexity" evidence="3">
    <location>
        <begin position="387"/>
        <end position="398"/>
    </location>
</feature>
<sequence length="442" mass="48568">MESQVINAEKRAFAANQQVRLKQIVPFSIRGESLVSSYVGYVGRSQVKWMEAKLKASDGRLGDSEMRLFQQCQQLQASVQEKEEVITQLEQQLEEQKQTRLQDAKTVEEKAAKIKEWVMLRLSERSIKNTPSSDTRGDVHRQNQSGPVISSWEETSAPKNSPENVCRPESPGNSCLLSSAALEEEGVCEGKGGVSGFSRPCSENYLTASDDSSSLFDDDMQRAERPIFSLVELTDAALPGALGGGKEESKAKLEDCTSEELNQRFQSQRLDSSSSSSEPTTPSPILTPALTPKRPNAPRDPMDNPASPKQPRLRTPAGCGLLNISLAKKHLSQPLIGSEAAHGQTRNALSMLRPLRPQETDLDQHLEDGMETGRDSPHQIPPSSPMSHTVSSLQTSSESRSETSSERPDWDSSGPSKPPTPPLHRLPSWVRLLQKSHVINSL</sequence>
<evidence type="ECO:0000256" key="2">
    <source>
        <dbReference type="SAM" id="Coils"/>
    </source>
</evidence>
<evidence type="ECO:0000256" key="3">
    <source>
        <dbReference type="SAM" id="MobiDB-lite"/>
    </source>
</evidence>
<feature type="compositionally biased region" description="Polar residues" evidence="3">
    <location>
        <begin position="142"/>
        <end position="163"/>
    </location>
</feature>
<dbReference type="PANTHER" id="PTHR22903:SF3">
    <property type="entry name" value="PLECKSTRIN HOMOLOGY DOMAIN-CONTAINING FAMILY H MEMBER 2"/>
    <property type="match status" value="1"/>
</dbReference>
<feature type="region of interest" description="Disordered" evidence="3">
    <location>
        <begin position="128"/>
        <end position="171"/>
    </location>
</feature>
<dbReference type="Proteomes" id="UP001434883">
    <property type="component" value="Unassembled WGS sequence"/>
</dbReference>
<evidence type="ECO:0000313" key="5">
    <source>
        <dbReference type="Proteomes" id="UP001434883"/>
    </source>
</evidence>
<evidence type="ECO:0000313" key="4">
    <source>
        <dbReference type="EMBL" id="MEQ2208480.1"/>
    </source>
</evidence>
<feature type="compositionally biased region" description="Basic and acidic residues" evidence="3">
    <location>
        <begin position="367"/>
        <end position="377"/>
    </location>
</feature>
<dbReference type="PANTHER" id="PTHR22903">
    <property type="entry name" value="PLEKHH PROTEIN"/>
    <property type="match status" value="1"/>
</dbReference>
<accession>A0ABV0RJY5</accession>
<feature type="coiled-coil region" evidence="2">
    <location>
        <begin position="72"/>
        <end position="110"/>
    </location>
</feature>
<dbReference type="EMBL" id="JAHRIN010050531">
    <property type="protein sequence ID" value="MEQ2208480.1"/>
    <property type="molecule type" value="Genomic_DNA"/>
</dbReference>
<proteinExistence type="predicted"/>
<protein>
    <submittedName>
        <fullName evidence="4">Uncharacterized protein</fullName>
    </submittedName>
</protein>
<organism evidence="4 5">
    <name type="scientific">Xenoophorus captivus</name>
    <dbReference type="NCBI Taxonomy" id="1517983"/>
    <lineage>
        <taxon>Eukaryota</taxon>
        <taxon>Metazoa</taxon>
        <taxon>Chordata</taxon>
        <taxon>Craniata</taxon>
        <taxon>Vertebrata</taxon>
        <taxon>Euteleostomi</taxon>
        <taxon>Actinopterygii</taxon>
        <taxon>Neopterygii</taxon>
        <taxon>Teleostei</taxon>
        <taxon>Neoteleostei</taxon>
        <taxon>Acanthomorphata</taxon>
        <taxon>Ovalentaria</taxon>
        <taxon>Atherinomorphae</taxon>
        <taxon>Cyprinodontiformes</taxon>
        <taxon>Goodeidae</taxon>
        <taxon>Xenoophorus</taxon>
    </lineage>
</organism>
<comment type="caution">
    <text evidence="4">The sequence shown here is derived from an EMBL/GenBank/DDBJ whole genome shotgun (WGS) entry which is preliminary data.</text>
</comment>
<feature type="region of interest" description="Disordered" evidence="3">
    <location>
        <begin position="263"/>
        <end position="317"/>
    </location>
</feature>
<gene>
    <name evidence="4" type="ORF">XENOCAPTIV_001904</name>
</gene>
<keyword evidence="1" id="KW-0677">Repeat</keyword>
<name>A0ABV0RJY5_9TELE</name>
<feature type="region of interest" description="Disordered" evidence="3">
    <location>
        <begin position="367"/>
        <end position="428"/>
    </location>
</feature>
<evidence type="ECO:0000256" key="1">
    <source>
        <dbReference type="ARBA" id="ARBA00022737"/>
    </source>
</evidence>
<reference evidence="4 5" key="1">
    <citation type="submission" date="2021-06" db="EMBL/GenBank/DDBJ databases">
        <authorList>
            <person name="Palmer J.M."/>
        </authorList>
    </citation>
    <scope>NUCLEOTIDE SEQUENCE [LARGE SCALE GENOMIC DNA]</scope>
    <source>
        <strain evidence="4 5">XC_2019</strain>
        <tissue evidence="4">Muscle</tissue>
    </source>
</reference>
<feature type="compositionally biased region" description="Low complexity" evidence="3">
    <location>
        <begin position="272"/>
        <end position="284"/>
    </location>
</feature>
<feature type="compositionally biased region" description="Basic and acidic residues" evidence="3">
    <location>
        <begin position="399"/>
        <end position="410"/>
    </location>
</feature>
<keyword evidence="2" id="KW-0175">Coiled coil</keyword>